<reference evidence="5" key="1">
    <citation type="submission" date="2016-11" db="EMBL/GenBank/DDBJ databases">
        <authorList>
            <person name="Varghese N."/>
            <person name="Submissions S."/>
        </authorList>
    </citation>
    <scope>NUCLEOTIDE SEQUENCE [LARGE SCALE GENOMIC DNA]</scope>
    <source>
        <strain evidence="5">DSM 27370</strain>
    </source>
</reference>
<dbReference type="Pfam" id="PF13439">
    <property type="entry name" value="Glyco_transf_4"/>
    <property type="match status" value="1"/>
</dbReference>
<name>A0A1M5CCH1_9BACT</name>
<sequence>MKIAILSPFYPFRGGMAQFSGRLYEELSKTNEVQLFNFTTLYPSFLFPGKTQYVTDEDSAIPVKSKRLLNSVNPFSYYITASAINKFSPDILIIPYWMSFLAPALGTVCRFIKKKTKIIGLIHNAIPHEKRFFDRPFAKYFFSQCDGFVALSNLVKDDLKAIVPQKPVLVSPHPIYDHYGNRIDRAEACLKLGVDKDKKILLFFGLIREYKGLDILIESMALLDNNYQLVIAGECYGSFQGYQDSIEASPLKNNIKVMQEYIPDEKVSLLFSAADVLVLPYRDATQSGVVAVAYQMETPLIATNVGALGDSIRKGSTGIIVNDVSSISLSEGIKGYFAEEETNRETFTKHIKEEKKRLSWAVFSDELTLFASRL</sequence>
<keyword evidence="5" id="KW-1185">Reference proteome</keyword>
<proteinExistence type="predicted"/>
<dbReference type="EMBL" id="FQUC01000007">
    <property type="protein sequence ID" value="SHF52122.1"/>
    <property type="molecule type" value="Genomic_DNA"/>
</dbReference>
<dbReference type="PANTHER" id="PTHR46401:SF2">
    <property type="entry name" value="GLYCOSYLTRANSFERASE WBBK-RELATED"/>
    <property type="match status" value="1"/>
</dbReference>
<evidence type="ECO:0000256" key="1">
    <source>
        <dbReference type="ARBA" id="ARBA00022679"/>
    </source>
</evidence>
<dbReference type="Pfam" id="PF00534">
    <property type="entry name" value="Glycos_transf_1"/>
    <property type="match status" value="1"/>
</dbReference>
<dbReference type="GO" id="GO:0016757">
    <property type="term" value="F:glycosyltransferase activity"/>
    <property type="evidence" value="ECO:0007669"/>
    <property type="project" value="InterPro"/>
</dbReference>
<protein>
    <submittedName>
        <fullName evidence="4">Glycosyltransferase involved in cell wall bisynthesis</fullName>
    </submittedName>
</protein>
<dbReference type="RefSeq" id="WP_062179494.1">
    <property type="nucleotide sequence ID" value="NZ_BBXL01000007.1"/>
</dbReference>
<dbReference type="InterPro" id="IPR028098">
    <property type="entry name" value="Glyco_trans_4-like_N"/>
</dbReference>
<dbReference type="Proteomes" id="UP000184480">
    <property type="component" value="Unassembled WGS sequence"/>
</dbReference>
<feature type="domain" description="Glycosyl transferase family 1" evidence="2">
    <location>
        <begin position="191"/>
        <end position="344"/>
    </location>
</feature>
<dbReference type="Gene3D" id="3.40.50.2000">
    <property type="entry name" value="Glycogen Phosphorylase B"/>
    <property type="match status" value="2"/>
</dbReference>
<evidence type="ECO:0000259" key="3">
    <source>
        <dbReference type="Pfam" id="PF13439"/>
    </source>
</evidence>
<dbReference type="InterPro" id="IPR001296">
    <property type="entry name" value="Glyco_trans_1"/>
</dbReference>
<dbReference type="GO" id="GO:0009103">
    <property type="term" value="P:lipopolysaccharide biosynthetic process"/>
    <property type="evidence" value="ECO:0007669"/>
    <property type="project" value="TreeGrafter"/>
</dbReference>
<dbReference type="AlphaFoldDB" id="A0A1M5CCH1"/>
<organism evidence="4 5">
    <name type="scientific">Dysgonomonas macrotermitis</name>
    <dbReference type="NCBI Taxonomy" id="1346286"/>
    <lineage>
        <taxon>Bacteria</taxon>
        <taxon>Pseudomonadati</taxon>
        <taxon>Bacteroidota</taxon>
        <taxon>Bacteroidia</taxon>
        <taxon>Bacteroidales</taxon>
        <taxon>Dysgonomonadaceae</taxon>
        <taxon>Dysgonomonas</taxon>
    </lineage>
</organism>
<gene>
    <name evidence="4" type="ORF">SAMN05444362_107107</name>
</gene>
<evidence type="ECO:0000313" key="5">
    <source>
        <dbReference type="Proteomes" id="UP000184480"/>
    </source>
</evidence>
<evidence type="ECO:0000313" key="4">
    <source>
        <dbReference type="EMBL" id="SHF52122.1"/>
    </source>
</evidence>
<dbReference type="OrthoDB" id="9771846at2"/>
<dbReference type="PANTHER" id="PTHR46401">
    <property type="entry name" value="GLYCOSYLTRANSFERASE WBBK-RELATED"/>
    <property type="match status" value="1"/>
</dbReference>
<dbReference type="STRING" id="1346286.SAMN05444362_107107"/>
<dbReference type="SUPFAM" id="SSF53756">
    <property type="entry name" value="UDP-Glycosyltransferase/glycogen phosphorylase"/>
    <property type="match status" value="1"/>
</dbReference>
<keyword evidence="1 4" id="KW-0808">Transferase</keyword>
<feature type="domain" description="Glycosyltransferase subfamily 4-like N-terminal" evidence="3">
    <location>
        <begin position="14"/>
        <end position="174"/>
    </location>
</feature>
<accession>A0A1M5CCH1</accession>
<evidence type="ECO:0000259" key="2">
    <source>
        <dbReference type="Pfam" id="PF00534"/>
    </source>
</evidence>